<organism evidence="2 3">
    <name type="scientific">Hyalella azteca</name>
    <name type="common">Amphipod</name>
    <dbReference type="NCBI Taxonomy" id="294128"/>
    <lineage>
        <taxon>Eukaryota</taxon>
        <taxon>Metazoa</taxon>
        <taxon>Ecdysozoa</taxon>
        <taxon>Arthropoda</taxon>
        <taxon>Crustacea</taxon>
        <taxon>Multicrustacea</taxon>
        <taxon>Malacostraca</taxon>
        <taxon>Eumalacostraca</taxon>
        <taxon>Peracarida</taxon>
        <taxon>Amphipoda</taxon>
        <taxon>Senticaudata</taxon>
        <taxon>Talitrida</taxon>
        <taxon>Talitroidea</taxon>
        <taxon>Hyalellidae</taxon>
        <taxon>Hyalella</taxon>
    </lineage>
</organism>
<reference evidence="3" key="1">
    <citation type="submission" date="2025-08" db="UniProtKB">
        <authorList>
            <consortium name="RefSeq"/>
        </authorList>
    </citation>
    <scope>IDENTIFICATION</scope>
    <source>
        <tissue evidence="3">Whole organism</tissue>
    </source>
</reference>
<evidence type="ECO:0000313" key="3">
    <source>
        <dbReference type="RefSeq" id="XP_047741513.1"/>
    </source>
</evidence>
<dbReference type="Proteomes" id="UP000694843">
    <property type="component" value="Unplaced"/>
</dbReference>
<evidence type="ECO:0000313" key="2">
    <source>
        <dbReference type="Proteomes" id="UP000694843"/>
    </source>
</evidence>
<name>A0A979FW83_HYAAZ</name>
<dbReference type="OrthoDB" id="6398173at2759"/>
<proteinExistence type="predicted"/>
<dbReference type="RefSeq" id="XP_047741513.1">
    <property type="nucleotide sequence ID" value="XM_047885557.1"/>
</dbReference>
<feature type="region of interest" description="Disordered" evidence="1">
    <location>
        <begin position="1"/>
        <end position="36"/>
    </location>
</feature>
<dbReference type="KEGG" id="hazt:125179524"/>
<keyword evidence="2" id="KW-1185">Reference proteome</keyword>
<protein>
    <submittedName>
        <fullName evidence="3">Uncharacterized protein LOC125179524</fullName>
    </submittedName>
</protein>
<evidence type="ECO:0000256" key="1">
    <source>
        <dbReference type="SAM" id="MobiDB-lite"/>
    </source>
</evidence>
<accession>A0A979FW83</accession>
<dbReference type="GeneID" id="125179524"/>
<sequence length="129" mass="15367">MGSFGSGLGPHGHATPRPSSVGALNQLGQPRLKRNGELYKTKNYVYNRALYEQKMANESPEQRAKRLEYARQRYHRIKDTLTPEELMRRNQRAKERYHRMTATETPEERHRRKWLQHGFYYSDSFIRSN</sequence>
<feature type="compositionally biased region" description="Gly residues" evidence="1">
    <location>
        <begin position="1"/>
        <end position="10"/>
    </location>
</feature>
<gene>
    <name evidence="3" type="primary">LOC125179524</name>
</gene>
<feature type="region of interest" description="Disordered" evidence="1">
    <location>
        <begin position="89"/>
        <end position="109"/>
    </location>
</feature>
<dbReference type="AlphaFoldDB" id="A0A979FW83"/>